<evidence type="ECO:0000313" key="1">
    <source>
        <dbReference type="EMBL" id="KHK93563.1"/>
    </source>
</evidence>
<organism evidence="1 2">
    <name type="scientific">Novosphingobium malaysiense</name>
    <dbReference type="NCBI Taxonomy" id="1348853"/>
    <lineage>
        <taxon>Bacteria</taxon>
        <taxon>Pseudomonadati</taxon>
        <taxon>Pseudomonadota</taxon>
        <taxon>Alphaproteobacteria</taxon>
        <taxon>Sphingomonadales</taxon>
        <taxon>Sphingomonadaceae</taxon>
        <taxon>Novosphingobium</taxon>
    </lineage>
</organism>
<evidence type="ECO:0000313" key="2">
    <source>
        <dbReference type="Proteomes" id="UP000031057"/>
    </source>
</evidence>
<dbReference type="EMBL" id="JTDI01000001">
    <property type="protein sequence ID" value="KHK93563.1"/>
    <property type="molecule type" value="Genomic_DNA"/>
</dbReference>
<dbReference type="STRING" id="1348853.LK12_04785"/>
<dbReference type="AlphaFoldDB" id="A0A0B1ZWK6"/>
<name>A0A0B1ZWK6_9SPHN</name>
<accession>A0A0B1ZWK6</accession>
<reference evidence="1 2" key="1">
    <citation type="submission" date="2014-10" db="EMBL/GenBank/DDBJ databases">
        <title>Genome sequence of Novosphingobium malaysiense MUSC 273(T).</title>
        <authorList>
            <person name="Lee L.-H."/>
        </authorList>
    </citation>
    <scope>NUCLEOTIDE SEQUENCE [LARGE SCALE GENOMIC DNA]</scope>
    <source>
        <strain evidence="1 2">MUSC 273</strain>
    </source>
</reference>
<keyword evidence="2" id="KW-1185">Reference proteome</keyword>
<protein>
    <submittedName>
        <fullName evidence="1">Uncharacterized protein</fullName>
    </submittedName>
</protein>
<gene>
    <name evidence="1" type="ORF">LK12_04785</name>
</gene>
<dbReference type="Proteomes" id="UP000031057">
    <property type="component" value="Unassembled WGS sequence"/>
</dbReference>
<sequence>MLGIVALMIFAFQFAGVKIEPPAPEDKGDVGPAAEAIEAAKQAIRAEPKVKDFIYQPGQAVEWQVGVLDDGTNRVGYANYICEVLGEQRALTPRTQVRIVDIAKVSRGESFRSASLGHVACADRRVIVP</sequence>
<comment type="caution">
    <text evidence="1">The sequence shown here is derived from an EMBL/GenBank/DDBJ whole genome shotgun (WGS) entry which is preliminary data.</text>
</comment>
<proteinExistence type="predicted"/>